<evidence type="ECO:0000313" key="2">
    <source>
        <dbReference type="EMBL" id="CAA9357500.1"/>
    </source>
</evidence>
<dbReference type="EMBL" id="CADCTW010000190">
    <property type="protein sequence ID" value="CAA9357500.1"/>
    <property type="molecule type" value="Genomic_DNA"/>
</dbReference>
<dbReference type="AlphaFoldDB" id="A0A6J4MK01"/>
<feature type="non-terminal residue" evidence="2">
    <location>
        <position position="122"/>
    </location>
</feature>
<gene>
    <name evidence="2" type="ORF">AVDCRST_MAG68-4096</name>
</gene>
<feature type="region of interest" description="Disordered" evidence="1">
    <location>
        <begin position="1"/>
        <end position="40"/>
    </location>
</feature>
<reference evidence="2" key="1">
    <citation type="submission" date="2020-02" db="EMBL/GenBank/DDBJ databases">
        <authorList>
            <person name="Meier V. D."/>
        </authorList>
    </citation>
    <scope>NUCLEOTIDE SEQUENCE</scope>
    <source>
        <strain evidence="2">AVDCRST_MAG68</strain>
    </source>
</reference>
<feature type="region of interest" description="Disordered" evidence="1">
    <location>
        <begin position="58"/>
        <end position="122"/>
    </location>
</feature>
<feature type="compositionally biased region" description="Basic residues" evidence="1">
    <location>
        <begin position="58"/>
        <end position="67"/>
    </location>
</feature>
<sequence>GASRERSCAPGGFPHPPGYADAEGRGQGRTGRAWGEAHLLGGGGIPGVLVGILRRGCGHRGPHRGGVGRRVPQAGRTLGRGPARRDPGGRRGPGAKAVRPFGAGEPHRRQHRAGLRCAGAGL</sequence>
<proteinExistence type="predicted"/>
<organism evidence="2">
    <name type="scientific">uncultured Gemmatimonadota bacterium</name>
    <dbReference type="NCBI Taxonomy" id="203437"/>
    <lineage>
        <taxon>Bacteria</taxon>
        <taxon>Pseudomonadati</taxon>
        <taxon>Gemmatimonadota</taxon>
        <taxon>environmental samples</taxon>
    </lineage>
</organism>
<feature type="non-terminal residue" evidence="2">
    <location>
        <position position="1"/>
    </location>
</feature>
<accession>A0A6J4MK01</accession>
<name>A0A6J4MK01_9BACT</name>
<evidence type="ECO:0000256" key="1">
    <source>
        <dbReference type="SAM" id="MobiDB-lite"/>
    </source>
</evidence>
<protein>
    <submittedName>
        <fullName evidence="2">Uncharacterized protein</fullName>
    </submittedName>
</protein>